<keyword evidence="3" id="KW-1185">Reference proteome</keyword>
<feature type="compositionally biased region" description="Polar residues" evidence="1">
    <location>
        <begin position="112"/>
        <end position="132"/>
    </location>
</feature>
<dbReference type="AlphaFoldDB" id="A0AAN6QG62"/>
<name>A0AAN6QG62_9PEZI</name>
<feature type="compositionally biased region" description="Basic and acidic residues" evidence="1">
    <location>
        <begin position="400"/>
        <end position="411"/>
    </location>
</feature>
<dbReference type="RefSeq" id="XP_064665200.1">
    <property type="nucleotide sequence ID" value="XM_064816306.1"/>
</dbReference>
<dbReference type="GeneID" id="89940431"/>
<reference evidence="2" key="1">
    <citation type="journal article" date="2023" name="Mol. Phylogenet. Evol.">
        <title>Genome-scale phylogeny and comparative genomics of the fungal order Sordariales.</title>
        <authorList>
            <person name="Hensen N."/>
            <person name="Bonometti L."/>
            <person name="Westerberg I."/>
            <person name="Brannstrom I.O."/>
            <person name="Guillou S."/>
            <person name="Cros-Aarteil S."/>
            <person name="Calhoun S."/>
            <person name="Haridas S."/>
            <person name="Kuo A."/>
            <person name="Mondo S."/>
            <person name="Pangilinan J."/>
            <person name="Riley R."/>
            <person name="LaButti K."/>
            <person name="Andreopoulos B."/>
            <person name="Lipzen A."/>
            <person name="Chen C."/>
            <person name="Yan M."/>
            <person name="Daum C."/>
            <person name="Ng V."/>
            <person name="Clum A."/>
            <person name="Steindorff A."/>
            <person name="Ohm R.A."/>
            <person name="Martin F."/>
            <person name="Silar P."/>
            <person name="Natvig D.O."/>
            <person name="Lalanne C."/>
            <person name="Gautier V."/>
            <person name="Ament-Velasquez S.L."/>
            <person name="Kruys A."/>
            <person name="Hutchinson M.I."/>
            <person name="Powell A.J."/>
            <person name="Barry K."/>
            <person name="Miller A.N."/>
            <person name="Grigoriev I.V."/>
            <person name="Debuchy R."/>
            <person name="Gladieux P."/>
            <person name="Hiltunen Thoren M."/>
            <person name="Johannesson H."/>
        </authorList>
    </citation>
    <scope>NUCLEOTIDE SEQUENCE</scope>
    <source>
        <strain evidence="2">CBS 508.74</strain>
    </source>
</reference>
<dbReference type="EMBL" id="MU853371">
    <property type="protein sequence ID" value="KAK4107630.1"/>
    <property type="molecule type" value="Genomic_DNA"/>
</dbReference>
<evidence type="ECO:0000256" key="1">
    <source>
        <dbReference type="SAM" id="MobiDB-lite"/>
    </source>
</evidence>
<proteinExistence type="predicted"/>
<reference evidence="2" key="2">
    <citation type="submission" date="2023-05" db="EMBL/GenBank/DDBJ databases">
        <authorList>
            <consortium name="Lawrence Berkeley National Laboratory"/>
            <person name="Steindorff A."/>
            <person name="Hensen N."/>
            <person name="Bonometti L."/>
            <person name="Westerberg I."/>
            <person name="Brannstrom I.O."/>
            <person name="Guillou S."/>
            <person name="Cros-Aarteil S."/>
            <person name="Calhoun S."/>
            <person name="Haridas S."/>
            <person name="Kuo A."/>
            <person name="Mondo S."/>
            <person name="Pangilinan J."/>
            <person name="Riley R."/>
            <person name="Labutti K."/>
            <person name="Andreopoulos B."/>
            <person name="Lipzen A."/>
            <person name="Chen C."/>
            <person name="Yanf M."/>
            <person name="Daum C."/>
            <person name="Ng V."/>
            <person name="Clum A."/>
            <person name="Ohm R."/>
            <person name="Martin F."/>
            <person name="Silar P."/>
            <person name="Natvig D."/>
            <person name="Lalanne C."/>
            <person name="Gautier V."/>
            <person name="Ament-Velasquez S.L."/>
            <person name="Kruys A."/>
            <person name="Hutchinson M.I."/>
            <person name="Powell A.J."/>
            <person name="Barry K."/>
            <person name="Miller A.N."/>
            <person name="Grigoriev I.V."/>
            <person name="Debuchy R."/>
            <person name="Gladieux P."/>
            <person name="Thoren M.H."/>
            <person name="Johannesson H."/>
        </authorList>
    </citation>
    <scope>NUCLEOTIDE SEQUENCE</scope>
    <source>
        <strain evidence="2">CBS 508.74</strain>
    </source>
</reference>
<protein>
    <submittedName>
        <fullName evidence="2">Uncharacterized protein</fullName>
    </submittedName>
</protein>
<feature type="compositionally biased region" description="Low complexity" evidence="1">
    <location>
        <begin position="384"/>
        <end position="399"/>
    </location>
</feature>
<feature type="compositionally biased region" description="Basic and acidic residues" evidence="1">
    <location>
        <begin position="291"/>
        <end position="300"/>
    </location>
</feature>
<organism evidence="2 3">
    <name type="scientific">Canariomyces notabilis</name>
    <dbReference type="NCBI Taxonomy" id="2074819"/>
    <lineage>
        <taxon>Eukaryota</taxon>
        <taxon>Fungi</taxon>
        <taxon>Dikarya</taxon>
        <taxon>Ascomycota</taxon>
        <taxon>Pezizomycotina</taxon>
        <taxon>Sordariomycetes</taxon>
        <taxon>Sordariomycetidae</taxon>
        <taxon>Sordariales</taxon>
        <taxon>Chaetomiaceae</taxon>
        <taxon>Canariomyces</taxon>
    </lineage>
</organism>
<accession>A0AAN6QG62</accession>
<comment type="caution">
    <text evidence="2">The sequence shown here is derived from an EMBL/GenBank/DDBJ whole genome shotgun (WGS) entry which is preliminary data.</text>
</comment>
<gene>
    <name evidence="2" type="ORF">N656DRAFT_785115</name>
</gene>
<feature type="compositionally biased region" description="Polar residues" evidence="1">
    <location>
        <begin position="153"/>
        <end position="174"/>
    </location>
</feature>
<feature type="region of interest" description="Disordered" evidence="1">
    <location>
        <begin position="103"/>
        <end position="174"/>
    </location>
</feature>
<feature type="region of interest" description="Disordered" evidence="1">
    <location>
        <begin position="285"/>
        <end position="464"/>
    </location>
</feature>
<sequence>MTLFPDLGTWLLRSVGGSDLANSPLLAVERLSSQPRPIQDGDKDTLVGAILAMGSSLHHALHMLLEVLPEDSSRERLSEVLCPTLGHLLASLQNTLSSLEQRPTVPAAGASSPISTKKSHSPVSNGKGSQPSPERLQTVAAGVRRDEAEATPPRSSHSDSAIRTPTAKALQNGNRIERFPLESGTATHHPRTCVAESPDMALVGALRAEMRVQAALRVAVDSLEFAEDQLKLVKEVNQLHGGSFDILQRQFYNGYNRLLFRALELERREFGLSDRNSLNSLAYAQKPQGHQHADPPRKPESPVGLKQSQTISFEDNMPTPKASPRLALERTTNAGRRPLARRNTILGIKQEGTRASQTRAPLKRRLSLAEELAMVHEDTEDSESGPQESSEAEGPSSESGDSHLESEDESRNAMARGDESEEYSTTEESTGELSDSDGGGESEDGGDGDKTIDALESWTFRAEQ</sequence>
<dbReference type="Proteomes" id="UP001302812">
    <property type="component" value="Unassembled WGS sequence"/>
</dbReference>
<evidence type="ECO:0000313" key="2">
    <source>
        <dbReference type="EMBL" id="KAK4107630.1"/>
    </source>
</evidence>
<feature type="compositionally biased region" description="Acidic residues" evidence="1">
    <location>
        <begin position="434"/>
        <end position="446"/>
    </location>
</feature>
<evidence type="ECO:0000313" key="3">
    <source>
        <dbReference type="Proteomes" id="UP001302812"/>
    </source>
</evidence>